<feature type="domain" description="DUF6371" evidence="1">
    <location>
        <begin position="50"/>
        <end position="185"/>
    </location>
</feature>
<evidence type="ECO:0000313" key="2">
    <source>
        <dbReference type="EMBL" id="BAR95001.1"/>
    </source>
</evidence>
<dbReference type="Pfam" id="PF19898">
    <property type="entry name" value="DUF6371"/>
    <property type="match status" value="1"/>
</dbReference>
<protein>
    <recommendedName>
        <fullName evidence="1">DUF6371 domain-containing protein</fullName>
    </recommendedName>
</protein>
<dbReference type="Proteomes" id="UP000067008">
    <property type="component" value="Chromosome 2"/>
</dbReference>
<evidence type="ECO:0000259" key="1">
    <source>
        <dbReference type="Pfam" id="PF19898"/>
    </source>
</evidence>
<accession>A0AAD1F6L7</accession>
<gene>
    <name evidence="2" type="ORF">PI172_0273</name>
</gene>
<name>A0AAD1F6L7_PREIN</name>
<dbReference type="EMBL" id="AP014925">
    <property type="protein sequence ID" value="BAR95001.1"/>
    <property type="molecule type" value="Genomic_DNA"/>
</dbReference>
<dbReference type="InterPro" id="IPR045951">
    <property type="entry name" value="DUF6371"/>
</dbReference>
<sequence>MEKKELNRILSTKAPAGERMLIELPQNISCQHSSATDYLDAVVSYGSQMMKSVDNLMVRFRLGAVHKKLSGCRGAIMPRINCHGKIMDGSVLYFGVQSGKILYEETFADNLYNWYGFDYYTDKEVFFGEHLISNKPIVIVQEEMTALLGSLAEPSVDRLAVGVGRNLTIGMLEKLKGKRMVLFPDDMNCESWKDYYGGMVKVDENFAHRDINQYLVEKIKSRGSPKNGGDE</sequence>
<reference evidence="2 3" key="1">
    <citation type="submission" date="2015-07" db="EMBL/GenBank/DDBJ databases">
        <title>Complete genome sequence of Prevotella intermedia strain 17-2.</title>
        <authorList>
            <person name="Nambu T."/>
        </authorList>
    </citation>
    <scope>NUCLEOTIDE SEQUENCE [LARGE SCALE GENOMIC DNA]</scope>
    <source>
        <strain evidence="2 3">17-2</strain>
    </source>
</reference>
<evidence type="ECO:0000313" key="3">
    <source>
        <dbReference type="Proteomes" id="UP000067008"/>
    </source>
</evidence>
<organism evidence="2 3">
    <name type="scientific">Prevotella intermedia</name>
    <dbReference type="NCBI Taxonomy" id="28131"/>
    <lineage>
        <taxon>Bacteria</taxon>
        <taxon>Pseudomonadati</taxon>
        <taxon>Bacteroidota</taxon>
        <taxon>Bacteroidia</taxon>
        <taxon>Bacteroidales</taxon>
        <taxon>Prevotellaceae</taxon>
        <taxon>Prevotella</taxon>
    </lineage>
</organism>
<proteinExistence type="predicted"/>
<dbReference type="AlphaFoldDB" id="A0AAD1F6L7"/>
<dbReference type="RefSeq" id="WP_014709118.1">
    <property type="nucleotide sequence ID" value="NZ_AP014925.1"/>
</dbReference>